<evidence type="ECO:0000313" key="1">
    <source>
        <dbReference type="EMBL" id="ATX76815.1"/>
    </source>
</evidence>
<organism evidence="1 2">
    <name type="scientific">Reinekea forsetii</name>
    <dbReference type="NCBI Taxonomy" id="1336806"/>
    <lineage>
        <taxon>Bacteria</taxon>
        <taxon>Pseudomonadati</taxon>
        <taxon>Pseudomonadota</taxon>
        <taxon>Gammaproteobacteria</taxon>
        <taxon>Oceanospirillales</taxon>
        <taxon>Saccharospirillaceae</taxon>
        <taxon>Reinekea</taxon>
    </lineage>
</organism>
<evidence type="ECO:0000313" key="2">
    <source>
        <dbReference type="Proteomes" id="UP000229757"/>
    </source>
</evidence>
<proteinExistence type="predicted"/>
<name>A0A2K8KPX6_9GAMM</name>
<gene>
    <name evidence="1" type="ORF">REIFOR_01673</name>
</gene>
<dbReference type="EMBL" id="CP011797">
    <property type="protein sequence ID" value="ATX76815.1"/>
    <property type="molecule type" value="Genomic_DNA"/>
</dbReference>
<protein>
    <submittedName>
        <fullName evidence="1">Uncharacterized protein</fullName>
    </submittedName>
</protein>
<reference evidence="1 2" key="1">
    <citation type="journal article" date="2017" name="Environ. Microbiol.">
        <title>Genomic and physiological analyses of 'Reinekea forsetii' reveal a versatile opportunistic lifestyle during spring algae blooms.</title>
        <authorList>
            <person name="Avci B."/>
            <person name="Hahnke R.L."/>
            <person name="Chafee M."/>
            <person name="Fischer T."/>
            <person name="Gruber-Vodicka H."/>
            <person name="Tegetmeyer H.E."/>
            <person name="Harder J."/>
            <person name="Fuchs B.M."/>
            <person name="Amann R.I."/>
            <person name="Teeling H."/>
        </authorList>
    </citation>
    <scope>NUCLEOTIDE SEQUENCE [LARGE SCALE GENOMIC DNA]</scope>
    <source>
        <strain evidence="1 2">Hel1_31_D35</strain>
    </source>
</reference>
<dbReference type="Proteomes" id="UP000229757">
    <property type="component" value="Chromosome"/>
</dbReference>
<dbReference type="AlphaFoldDB" id="A0A2K8KPX6"/>
<accession>A0A2K8KPX6</accession>
<dbReference type="KEGG" id="rfo:REIFOR_01673"/>
<sequence length="43" mass="4935">MMDSPCVKRYLKKILKNNAVAYFAYTKRASGMTHKRVAVWSVA</sequence>
<keyword evidence="2" id="KW-1185">Reference proteome</keyword>